<proteinExistence type="predicted"/>
<accession>A0A926QQK6</accession>
<gene>
    <name evidence="2" type="ORF">H0H10_11140</name>
</gene>
<dbReference type="RefSeq" id="WP_188180722.1">
    <property type="nucleotide sequence ID" value="NZ_JACVQF010000182.1"/>
</dbReference>
<keyword evidence="3" id="KW-1185">Reference proteome</keyword>
<organism evidence="2 3">
    <name type="scientific">Streptomyces griseicoloratus</name>
    <dbReference type="NCBI Taxonomy" id="2752516"/>
    <lineage>
        <taxon>Bacteria</taxon>
        <taxon>Bacillati</taxon>
        <taxon>Actinomycetota</taxon>
        <taxon>Actinomycetes</taxon>
        <taxon>Kitasatosporales</taxon>
        <taxon>Streptomycetaceae</taxon>
        <taxon>Streptomyces</taxon>
    </lineage>
</organism>
<evidence type="ECO:0000256" key="1">
    <source>
        <dbReference type="SAM" id="MobiDB-lite"/>
    </source>
</evidence>
<dbReference type="EMBL" id="JACVQF010000182">
    <property type="protein sequence ID" value="MBD0419710.1"/>
    <property type="molecule type" value="Genomic_DNA"/>
</dbReference>
<evidence type="ECO:0000313" key="2">
    <source>
        <dbReference type="EMBL" id="MBD0419710.1"/>
    </source>
</evidence>
<dbReference type="Proteomes" id="UP000621210">
    <property type="component" value="Unassembled WGS sequence"/>
</dbReference>
<name>A0A926QQK6_9ACTN</name>
<dbReference type="AlphaFoldDB" id="A0A926QQK6"/>
<reference evidence="2" key="2">
    <citation type="submission" date="2020-09" db="EMBL/GenBank/DDBJ databases">
        <authorList>
            <person name="Luo X."/>
        </authorList>
    </citation>
    <scope>NUCLEOTIDE SEQUENCE</scope>
    <source>
        <strain evidence="2">TRM S81-3</strain>
    </source>
</reference>
<evidence type="ECO:0000313" key="3">
    <source>
        <dbReference type="Proteomes" id="UP000621210"/>
    </source>
</evidence>
<protein>
    <submittedName>
        <fullName evidence="2">Uncharacterized protein</fullName>
    </submittedName>
</protein>
<sequence length="108" mass="11080">MGGRPPGAACGTGPPLYGIHGHARTREGTAAAAVPRLERVHGTRAAGAVSEPGPRDEGGRVAVSWTAATATRGSGPLPTVGRENRRGRVSQGDIDRACFEVPLPSHRP</sequence>
<feature type="region of interest" description="Disordered" evidence="1">
    <location>
        <begin position="71"/>
        <end position="93"/>
    </location>
</feature>
<reference evidence="2" key="1">
    <citation type="submission" date="2020-09" db="EMBL/GenBank/DDBJ databases">
        <title>Streptomyces grisecoloratus sp. nov., isolated from cotton soil.</title>
        <authorList>
            <person name="Xing L."/>
        </authorList>
    </citation>
    <scope>NUCLEOTIDE SEQUENCE</scope>
    <source>
        <strain evidence="2">TRM S81-3</strain>
    </source>
</reference>
<comment type="caution">
    <text evidence="2">The sequence shown here is derived from an EMBL/GenBank/DDBJ whole genome shotgun (WGS) entry which is preliminary data.</text>
</comment>